<accession>A0A0R3PAS5</accession>
<reference evidence="2 3" key="2">
    <citation type="submission" date="2018-11" db="EMBL/GenBank/DDBJ databases">
        <authorList>
            <consortium name="Pathogen Informatics"/>
        </authorList>
    </citation>
    <scope>NUCLEOTIDE SEQUENCE [LARGE SCALE GENOMIC DNA]</scope>
    <source>
        <strain evidence="2 3">Costa Rica</strain>
    </source>
</reference>
<protein>
    <submittedName>
        <fullName evidence="4">Histone domain-containing protein</fullName>
    </submittedName>
</protein>
<feature type="chain" id="PRO_5043129984" evidence="1">
    <location>
        <begin position="16"/>
        <end position="208"/>
    </location>
</feature>
<evidence type="ECO:0000313" key="3">
    <source>
        <dbReference type="Proteomes" id="UP000267027"/>
    </source>
</evidence>
<evidence type="ECO:0000256" key="1">
    <source>
        <dbReference type="SAM" id="SignalP"/>
    </source>
</evidence>
<keyword evidence="3" id="KW-1185">Reference proteome</keyword>
<dbReference type="EMBL" id="UYYA01000081">
    <property type="protein sequence ID" value="VDM52287.1"/>
    <property type="molecule type" value="Genomic_DNA"/>
</dbReference>
<evidence type="ECO:0000313" key="2">
    <source>
        <dbReference type="EMBL" id="VDM52287.1"/>
    </source>
</evidence>
<sequence>MLILLIFSMITPATCQLNSRLQPLPSGMLKSHVNSRTFRRPVGRVKAATFAVPNSFPNVRWNHPIQNLQQRSAIDKKAVDNFGMKNGASILAGNMSIEFIKEISEYLYDLITDTSSSQRHKSRTRSNSIRSSEVMDYEDQTRFLEAMNRSRSLSMAVVHSHRTRLNTASIARQNDAVLTGMSRRRANFTGKRILVRSDRRRYRLYGIA</sequence>
<dbReference type="WBParaSite" id="ACOC_0000070101-mRNA-1">
    <property type="protein sequence ID" value="ACOC_0000070101-mRNA-1"/>
    <property type="gene ID" value="ACOC_0000070101"/>
</dbReference>
<reference evidence="4" key="1">
    <citation type="submission" date="2017-02" db="UniProtKB">
        <authorList>
            <consortium name="WormBaseParasite"/>
        </authorList>
    </citation>
    <scope>IDENTIFICATION</scope>
</reference>
<keyword evidence="1" id="KW-0732">Signal</keyword>
<organism evidence="4">
    <name type="scientific">Angiostrongylus costaricensis</name>
    <name type="common">Nematode worm</name>
    <dbReference type="NCBI Taxonomy" id="334426"/>
    <lineage>
        <taxon>Eukaryota</taxon>
        <taxon>Metazoa</taxon>
        <taxon>Ecdysozoa</taxon>
        <taxon>Nematoda</taxon>
        <taxon>Chromadorea</taxon>
        <taxon>Rhabditida</taxon>
        <taxon>Rhabditina</taxon>
        <taxon>Rhabditomorpha</taxon>
        <taxon>Strongyloidea</taxon>
        <taxon>Metastrongylidae</taxon>
        <taxon>Angiostrongylus</taxon>
    </lineage>
</organism>
<dbReference type="Proteomes" id="UP000267027">
    <property type="component" value="Unassembled WGS sequence"/>
</dbReference>
<dbReference type="AlphaFoldDB" id="A0A0R3PAS5"/>
<dbReference type="OrthoDB" id="5877538at2759"/>
<evidence type="ECO:0000313" key="4">
    <source>
        <dbReference type="WBParaSite" id="ACOC_0000070101-mRNA-1"/>
    </source>
</evidence>
<proteinExistence type="predicted"/>
<gene>
    <name evidence="2" type="ORF">ACOC_LOCUS702</name>
</gene>
<feature type="signal peptide" evidence="1">
    <location>
        <begin position="1"/>
        <end position="15"/>
    </location>
</feature>
<name>A0A0R3PAS5_ANGCS</name>